<evidence type="ECO:0000256" key="3">
    <source>
        <dbReference type="PROSITE-ProRule" id="PRU00059"/>
    </source>
</evidence>
<dbReference type="InterPro" id="IPR000859">
    <property type="entry name" value="CUB_dom"/>
</dbReference>
<feature type="domain" description="CUB" evidence="4">
    <location>
        <begin position="43"/>
        <end position="152"/>
    </location>
</feature>
<dbReference type="AlphaFoldDB" id="A0A6P4XZK9"/>
<sequence>MHDWFSSYLSDRKQRVVIQGATSTWKSPLAGVPQVTQGNAAGCGGNLTTPTGGPVTSTNYPSNYGNNENCEWLITVPEGSIIRLTFDSFNTEGCCDFLTIYDGASDSAAVIQTLTGQQSVSPIISTSNSMFLRFTSDHSITRQGFQFSYTSLTLPQHAVEVIVDIADLY</sequence>
<evidence type="ECO:0000313" key="5">
    <source>
        <dbReference type="Proteomes" id="UP000515135"/>
    </source>
</evidence>
<dbReference type="SUPFAM" id="SSF49854">
    <property type="entry name" value="Spermadhesin, CUB domain"/>
    <property type="match status" value="1"/>
</dbReference>
<evidence type="ECO:0000313" key="6">
    <source>
        <dbReference type="RefSeq" id="XP_019622075.1"/>
    </source>
</evidence>
<keyword evidence="5" id="KW-1185">Reference proteome</keyword>
<comment type="caution">
    <text evidence="3">Lacks conserved residue(s) required for the propagation of feature annotation.</text>
</comment>
<dbReference type="CDD" id="cd00041">
    <property type="entry name" value="CUB"/>
    <property type="match status" value="1"/>
</dbReference>
<dbReference type="PANTHER" id="PTHR24251">
    <property type="entry name" value="OVOCHYMASE-RELATED"/>
    <property type="match status" value="1"/>
</dbReference>
<feature type="disulfide bond" evidence="3">
    <location>
        <begin position="43"/>
        <end position="70"/>
    </location>
</feature>
<dbReference type="SMART" id="SM00042">
    <property type="entry name" value="CUB"/>
    <property type="match status" value="1"/>
</dbReference>
<gene>
    <name evidence="6" type="primary">LOC109468259</name>
</gene>
<reference evidence="6" key="1">
    <citation type="submission" date="2025-08" db="UniProtKB">
        <authorList>
            <consortium name="RefSeq"/>
        </authorList>
    </citation>
    <scope>IDENTIFICATION</scope>
    <source>
        <tissue evidence="6">Gonad</tissue>
    </source>
</reference>
<accession>A0A6P4XZK9</accession>
<dbReference type="KEGG" id="bbel:109468259"/>
<dbReference type="FunFam" id="2.60.120.290:FF:000001">
    <property type="entry name" value="CUB and sushi domain-containing protein 3 isoform X1"/>
    <property type="match status" value="1"/>
</dbReference>
<dbReference type="InterPro" id="IPR035914">
    <property type="entry name" value="Sperma_CUB_dom_sf"/>
</dbReference>
<keyword evidence="2 3" id="KW-1015">Disulfide bond</keyword>
<evidence type="ECO:0000256" key="2">
    <source>
        <dbReference type="ARBA" id="ARBA00023157"/>
    </source>
</evidence>
<protein>
    <submittedName>
        <fullName evidence="6">Bone morphogenetic protein 1-like</fullName>
    </submittedName>
</protein>
<dbReference type="Pfam" id="PF00431">
    <property type="entry name" value="CUB"/>
    <property type="match status" value="1"/>
</dbReference>
<dbReference type="GeneID" id="109468259"/>
<dbReference type="OrthoDB" id="6369184at2759"/>
<evidence type="ECO:0000259" key="4">
    <source>
        <dbReference type="PROSITE" id="PS01180"/>
    </source>
</evidence>
<proteinExistence type="predicted"/>
<dbReference type="PANTHER" id="PTHR24251:SF52">
    <property type="entry name" value="CUB DOMAIN-CONTAINING PROTEIN"/>
    <property type="match status" value="1"/>
</dbReference>
<evidence type="ECO:0000256" key="1">
    <source>
        <dbReference type="ARBA" id="ARBA00022737"/>
    </source>
</evidence>
<name>A0A6P4XZK9_BRABE</name>
<keyword evidence="1" id="KW-0677">Repeat</keyword>
<dbReference type="PROSITE" id="PS01180">
    <property type="entry name" value="CUB"/>
    <property type="match status" value="1"/>
</dbReference>
<dbReference type="Proteomes" id="UP000515135">
    <property type="component" value="Unplaced"/>
</dbReference>
<dbReference type="Gene3D" id="2.60.120.290">
    <property type="entry name" value="Spermadhesin, CUB domain"/>
    <property type="match status" value="1"/>
</dbReference>
<dbReference type="RefSeq" id="XP_019622075.1">
    <property type="nucleotide sequence ID" value="XM_019766516.1"/>
</dbReference>
<organism evidence="5 6">
    <name type="scientific">Branchiostoma belcheri</name>
    <name type="common">Amphioxus</name>
    <dbReference type="NCBI Taxonomy" id="7741"/>
    <lineage>
        <taxon>Eukaryota</taxon>
        <taxon>Metazoa</taxon>
        <taxon>Chordata</taxon>
        <taxon>Cephalochordata</taxon>
        <taxon>Leptocardii</taxon>
        <taxon>Amphioxiformes</taxon>
        <taxon>Branchiostomatidae</taxon>
        <taxon>Branchiostoma</taxon>
    </lineage>
</organism>